<dbReference type="PANTHER" id="PTHR21301:SF10">
    <property type="entry name" value="REVERSE TRANSCRIPTASE DOMAIN-CONTAINING PROTEIN"/>
    <property type="match status" value="1"/>
</dbReference>
<dbReference type="InterPro" id="IPR058912">
    <property type="entry name" value="HTH_animal"/>
</dbReference>
<proteinExistence type="predicted"/>
<dbReference type="Proteomes" id="UP000050795">
    <property type="component" value="Unassembled WGS sequence"/>
</dbReference>
<keyword evidence="1" id="KW-0472">Membrane</keyword>
<keyword evidence="3" id="KW-1185">Reference proteome</keyword>
<accession>A0AA85JR87</accession>
<feature type="domain" description="Helix-turn-helix" evidence="2">
    <location>
        <begin position="90"/>
        <end position="149"/>
    </location>
</feature>
<evidence type="ECO:0000313" key="4">
    <source>
        <dbReference type="WBParaSite" id="TREG1_51970.1"/>
    </source>
</evidence>
<protein>
    <recommendedName>
        <fullName evidence="2">Helix-turn-helix domain-containing protein</fullName>
    </recommendedName>
</protein>
<reference evidence="4" key="2">
    <citation type="submission" date="2023-11" db="UniProtKB">
        <authorList>
            <consortium name="WormBaseParasite"/>
        </authorList>
    </citation>
    <scope>IDENTIFICATION</scope>
</reference>
<dbReference type="WBParaSite" id="TREG1_51970.1">
    <property type="protein sequence ID" value="TREG1_51970.1"/>
    <property type="gene ID" value="TREG1_51970"/>
</dbReference>
<keyword evidence="1" id="KW-1133">Transmembrane helix</keyword>
<evidence type="ECO:0000313" key="3">
    <source>
        <dbReference type="Proteomes" id="UP000050795"/>
    </source>
</evidence>
<dbReference type="Pfam" id="PF26215">
    <property type="entry name" value="HTH_animal"/>
    <property type="match status" value="1"/>
</dbReference>
<reference evidence="3" key="1">
    <citation type="submission" date="2022-06" db="EMBL/GenBank/DDBJ databases">
        <authorList>
            <person name="Berger JAMES D."/>
            <person name="Berger JAMES D."/>
        </authorList>
    </citation>
    <scope>NUCLEOTIDE SEQUENCE [LARGE SCALE GENOMIC DNA]</scope>
</reference>
<dbReference type="PANTHER" id="PTHR21301">
    <property type="entry name" value="REVERSE TRANSCRIPTASE"/>
    <property type="match status" value="1"/>
</dbReference>
<name>A0AA85JR87_TRIRE</name>
<keyword evidence="1" id="KW-0812">Transmembrane</keyword>
<feature type="transmembrane region" description="Helical" evidence="1">
    <location>
        <begin position="214"/>
        <end position="235"/>
    </location>
</feature>
<dbReference type="AlphaFoldDB" id="A0AA85JR87"/>
<evidence type="ECO:0000259" key="2">
    <source>
        <dbReference type="Pfam" id="PF26215"/>
    </source>
</evidence>
<sequence>MASLENGPLKETIDSLFMYKRYVDDTFIVCDENTSTAELLRIFNGSHPSLLFTTEEESDSSFHFLDVKLDRRENGTLLRSIYRKPTFTGQYTNFNSWVPLGRKRNLIHSLCSRIRKICSPETIDRELDNRRSNLLNNGYPTRFIERNIKKESTLRQVTVPKKKLFMSLAFKGDTISELIKNRLSKCIKRTFPAADLQLVFTSRNMIRQNVKDRLPLLSTSMCIYSFTCSCGAVYIGRCKRNLRKRVAEHYPVWLMKGERRTAKSSICDHLLESGHLAPRDSSFKVIYMAKSNRSKSLRFLHLCIAEALAIHEQKPILCVQKRFVKPLSLPWS</sequence>
<evidence type="ECO:0000256" key="1">
    <source>
        <dbReference type="SAM" id="Phobius"/>
    </source>
</evidence>
<organism evidence="3 4">
    <name type="scientific">Trichobilharzia regenti</name>
    <name type="common">Nasal bird schistosome</name>
    <dbReference type="NCBI Taxonomy" id="157069"/>
    <lineage>
        <taxon>Eukaryota</taxon>
        <taxon>Metazoa</taxon>
        <taxon>Spiralia</taxon>
        <taxon>Lophotrochozoa</taxon>
        <taxon>Platyhelminthes</taxon>
        <taxon>Trematoda</taxon>
        <taxon>Digenea</taxon>
        <taxon>Strigeidida</taxon>
        <taxon>Schistosomatoidea</taxon>
        <taxon>Schistosomatidae</taxon>
        <taxon>Trichobilharzia</taxon>
    </lineage>
</organism>